<dbReference type="EMBL" id="GEZM01080810">
    <property type="protein sequence ID" value="JAV62046.1"/>
    <property type="molecule type" value="Transcribed_RNA"/>
</dbReference>
<dbReference type="Gene3D" id="2.30.60.10">
    <property type="entry name" value="Cyanovirin-N"/>
    <property type="match status" value="1"/>
</dbReference>
<accession>A0A1Y1KRI8</accession>
<dbReference type="SUPFAM" id="SSF51322">
    <property type="entry name" value="Cyanovirin-N"/>
    <property type="match status" value="1"/>
</dbReference>
<dbReference type="InterPro" id="IPR036673">
    <property type="entry name" value="Cyanovirin-N_sf"/>
</dbReference>
<evidence type="ECO:0000259" key="1">
    <source>
        <dbReference type="SMART" id="SM01111"/>
    </source>
</evidence>
<reference evidence="2" key="1">
    <citation type="journal article" date="2016" name="Sci. Rep.">
        <title>Molecular characterization of firefly nuptial gifts: a multi-omics approach sheds light on postcopulatory sexual selection.</title>
        <authorList>
            <person name="Al-Wathiqui N."/>
            <person name="Fallon T.R."/>
            <person name="South A."/>
            <person name="Weng J.K."/>
            <person name="Lewis S.M."/>
        </authorList>
    </citation>
    <scope>NUCLEOTIDE SEQUENCE</scope>
</reference>
<sequence>MGFSRSSKNIELKSGHILAAECRDREGNWHYSRLDLDQYIGNDDGHFVWYDKDFSLTAINSSVNANILSADLKKNDTSYRDNQRLDLDDHIVNEDGRLTFE</sequence>
<dbReference type="Pfam" id="PF08881">
    <property type="entry name" value="CVNH"/>
    <property type="match status" value="1"/>
</dbReference>
<dbReference type="PANTHER" id="PTHR42076">
    <property type="entry name" value="CYANOVIRIN-N HOMOLOG"/>
    <property type="match status" value="1"/>
</dbReference>
<dbReference type="PANTHER" id="PTHR42076:SF1">
    <property type="entry name" value="CYANOVIRIN-N DOMAIN-CONTAINING PROTEIN"/>
    <property type="match status" value="1"/>
</dbReference>
<name>A0A1Y1KRI8_PHOPY</name>
<dbReference type="InterPro" id="IPR011058">
    <property type="entry name" value="Cyanovirin-N"/>
</dbReference>
<feature type="domain" description="Cyanovirin-N" evidence="1">
    <location>
        <begin position="2"/>
        <end position="100"/>
    </location>
</feature>
<evidence type="ECO:0000313" key="2">
    <source>
        <dbReference type="EMBL" id="JAV62046.1"/>
    </source>
</evidence>
<dbReference type="SMART" id="SM01111">
    <property type="entry name" value="CVNH"/>
    <property type="match status" value="1"/>
</dbReference>
<dbReference type="AlphaFoldDB" id="A0A1Y1KRI8"/>
<organism evidence="2">
    <name type="scientific">Photinus pyralis</name>
    <name type="common">Common eastern firefly</name>
    <name type="synonym">Lampyris pyralis</name>
    <dbReference type="NCBI Taxonomy" id="7054"/>
    <lineage>
        <taxon>Eukaryota</taxon>
        <taxon>Metazoa</taxon>
        <taxon>Ecdysozoa</taxon>
        <taxon>Arthropoda</taxon>
        <taxon>Hexapoda</taxon>
        <taxon>Insecta</taxon>
        <taxon>Pterygota</taxon>
        <taxon>Neoptera</taxon>
        <taxon>Endopterygota</taxon>
        <taxon>Coleoptera</taxon>
        <taxon>Polyphaga</taxon>
        <taxon>Elateriformia</taxon>
        <taxon>Elateroidea</taxon>
        <taxon>Lampyridae</taxon>
        <taxon>Lampyrinae</taxon>
        <taxon>Photinus</taxon>
    </lineage>
</organism>
<protein>
    <recommendedName>
        <fullName evidence="1">Cyanovirin-N domain-containing protein</fullName>
    </recommendedName>
</protein>
<proteinExistence type="predicted"/>